<proteinExistence type="predicted"/>
<feature type="signal peptide" evidence="1">
    <location>
        <begin position="1"/>
        <end position="19"/>
    </location>
</feature>
<keyword evidence="1" id="KW-0732">Signal</keyword>
<organism evidence="2 3">
    <name type="scientific">Phaeocystidibacter luteus</name>
    <dbReference type="NCBI Taxonomy" id="911197"/>
    <lineage>
        <taxon>Bacteria</taxon>
        <taxon>Pseudomonadati</taxon>
        <taxon>Bacteroidota</taxon>
        <taxon>Flavobacteriia</taxon>
        <taxon>Flavobacteriales</taxon>
        <taxon>Phaeocystidibacteraceae</taxon>
        <taxon>Phaeocystidibacter</taxon>
    </lineage>
</organism>
<keyword evidence="3" id="KW-1185">Reference proteome</keyword>
<dbReference type="AlphaFoldDB" id="A0A6N6RI10"/>
<name>A0A6N6RI10_9FLAO</name>
<protein>
    <recommendedName>
        <fullName evidence="4">Lipocalin-like domain-containing protein</fullName>
    </recommendedName>
</protein>
<sequence length="159" mass="18311">MVKRLIFIFTIALSIHSNAQTAAADSVMQVVLEALTLEEHTVNGNVDSLLQKGSWEALAYWDMSDPKTVESLQEAVGDRYAFSGTEFMIQFIDPNNPRQIGLTVEGYFQRKGNFIELYKTETGPRQKLEIWYIDERYMVIESDGLRIFLTHENSYYLID</sequence>
<evidence type="ECO:0000256" key="1">
    <source>
        <dbReference type="SAM" id="SignalP"/>
    </source>
</evidence>
<dbReference type="OrthoDB" id="9839281at2"/>
<dbReference type="Proteomes" id="UP000468650">
    <property type="component" value="Unassembled WGS sequence"/>
</dbReference>
<dbReference type="RefSeq" id="WP_151666686.1">
    <property type="nucleotide sequence ID" value="NZ_WBVO01000002.1"/>
</dbReference>
<feature type="chain" id="PRO_5026770091" description="Lipocalin-like domain-containing protein" evidence="1">
    <location>
        <begin position="20"/>
        <end position="159"/>
    </location>
</feature>
<accession>A0A6N6RI10</accession>
<gene>
    <name evidence="2" type="ORF">F8C67_04885</name>
</gene>
<reference evidence="2 3" key="1">
    <citation type="submission" date="2019-09" db="EMBL/GenBank/DDBJ databases">
        <title>Genomes of family Cryomorphaceae.</title>
        <authorList>
            <person name="Bowman J.P."/>
        </authorList>
    </citation>
    <scope>NUCLEOTIDE SEQUENCE [LARGE SCALE GENOMIC DNA]</scope>
    <source>
        <strain evidence="2 3">LMG 25704</strain>
    </source>
</reference>
<dbReference type="EMBL" id="WBVO01000002">
    <property type="protein sequence ID" value="KAB2814018.1"/>
    <property type="molecule type" value="Genomic_DNA"/>
</dbReference>
<comment type="caution">
    <text evidence="2">The sequence shown here is derived from an EMBL/GenBank/DDBJ whole genome shotgun (WGS) entry which is preliminary data.</text>
</comment>
<evidence type="ECO:0008006" key="4">
    <source>
        <dbReference type="Google" id="ProtNLM"/>
    </source>
</evidence>
<evidence type="ECO:0000313" key="2">
    <source>
        <dbReference type="EMBL" id="KAB2814018.1"/>
    </source>
</evidence>
<evidence type="ECO:0000313" key="3">
    <source>
        <dbReference type="Proteomes" id="UP000468650"/>
    </source>
</evidence>